<reference evidence="2" key="1">
    <citation type="journal article" date="2020" name="Stud. Mycol.">
        <title>101 Dothideomycetes genomes: a test case for predicting lifestyles and emergence of pathogens.</title>
        <authorList>
            <person name="Haridas S."/>
            <person name="Albert R."/>
            <person name="Binder M."/>
            <person name="Bloem J."/>
            <person name="Labutti K."/>
            <person name="Salamov A."/>
            <person name="Andreopoulos B."/>
            <person name="Baker S."/>
            <person name="Barry K."/>
            <person name="Bills G."/>
            <person name="Bluhm B."/>
            <person name="Cannon C."/>
            <person name="Castanera R."/>
            <person name="Culley D."/>
            <person name="Daum C."/>
            <person name="Ezra D."/>
            <person name="Gonzalez J."/>
            <person name="Henrissat B."/>
            <person name="Kuo A."/>
            <person name="Liang C."/>
            <person name="Lipzen A."/>
            <person name="Lutzoni F."/>
            <person name="Magnuson J."/>
            <person name="Mondo S."/>
            <person name="Nolan M."/>
            <person name="Ohm R."/>
            <person name="Pangilinan J."/>
            <person name="Park H.-J."/>
            <person name="Ramirez L."/>
            <person name="Alfaro M."/>
            <person name="Sun H."/>
            <person name="Tritt A."/>
            <person name="Yoshinaga Y."/>
            <person name="Zwiers L.-H."/>
            <person name="Turgeon B."/>
            <person name="Goodwin S."/>
            <person name="Spatafora J."/>
            <person name="Crous P."/>
            <person name="Grigoriev I."/>
        </authorList>
    </citation>
    <scope>NUCLEOTIDE SEQUENCE</scope>
    <source>
        <strain evidence="2">CBS 279.74</strain>
    </source>
</reference>
<evidence type="ECO:0000256" key="1">
    <source>
        <dbReference type="SAM" id="MobiDB-lite"/>
    </source>
</evidence>
<dbReference type="EMBL" id="MU005766">
    <property type="protein sequence ID" value="KAF2712192.1"/>
    <property type="molecule type" value="Genomic_DNA"/>
</dbReference>
<sequence>MGDRDSFRPRRPSPPPLSGRSREPPSPGLVARSLPSTATLNALPMLSRAPSTINIESTITEMSPSSQEHVQEQWILLPTDKFAIHDPLLIERALDLGSEPLFRELGIKQVSDQYQHDCTEIPDRDSVLTCRPLTEVEGQPYLRGLAYRVQNCEDEKKLLDFYTRQYRVGFKIRKCTLFWIEEYLKLEGPIKELDGKAIVASWPLEKITGELTAAGDVNKPH</sequence>
<organism evidence="2 3">
    <name type="scientific">Pleomassaria siparia CBS 279.74</name>
    <dbReference type="NCBI Taxonomy" id="1314801"/>
    <lineage>
        <taxon>Eukaryota</taxon>
        <taxon>Fungi</taxon>
        <taxon>Dikarya</taxon>
        <taxon>Ascomycota</taxon>
        <taxon>Pezizomycotina</taxon>
        <taxon>Dothideomycetes</taxon>
        <taxon>Pleosporomycetidae</taxon>
        <taxon>Pleosporales</taxon>
        <taxon>Pleomassariaceae</taxon>
        <taxon>Pleomassaria</taxon>
    </lineage>
</organism>
<dbReference type="Proteomes" id="UP000799428">
    <property type="component" value="Unassembled WGS sequence"/>
</dbReference>
<gene>
    <name evidence="2" type="ORF">K504DRAFT_452419</name>
</gene>
<accession>A0A6G1KI84</accession>
<keyword evidence="3" id="KW-1185">Reference proteome</keyword>
<name>A0A6G1KI84_9PLEO</name>
<dbReference type="OrthoDB" id="10586698at2759"/>
<proteinExistence type="predicted"/>
<protein>
    <submittedName>
        <fullName evidence="2">Uncharacterized protein</fullName>
    </submittedName>
</protein>
<feature type="region of interest" description="Disordered" evidence="1">
    <location>
        <begin position="1"/>
        <end position="31"/>
    </location>
</feature>
<evidence type="ECO:0000313" key="2">
    <source>
        <dbReference type="EMBL" id="KAF2712192.1"/>
    </source>
</evidence>
<evidence type="ECO:0000313" key="3">
    <source>
        <dbReference type="Proteomes" id="UP000799428"/>
    </source>
</evidence>
<dbReference type="AlphaFoldDB" id="A0A6G1KI84"/>